<dbReference type="Proteomes" id="UP000271098">
    <property type="component" value="Unassembled WGS sequence"/>
</dbReference>
<dbReference type="WBParaSite" id="GPUH_0001470901-mRNA-1">
    <property type="protein sequence ID" value="GPUH_0001470901-mRNA-1"/>
    <property type="gene ID" value="GPUH_0001470901"/>
</dbReference>
<name>A0A183E149_9BILA</name>
<dbReference type="AlphaFoldDB" id="A0A183E149"/>
<dbReference type="GO" id="GO:0007033">
    <property type="term" value="P:vacuole organization"/>
    <property type="evidence" value="ECO:0007669"/>
    <property type="project" value="TreeGrafter"/>
</dbReference>
<dbReference type="PANTHER" id="PTHR23074">
    <property type="entry name" value="AAA DOMAIN-CONTAINING"/>
    <property type="match status" value="1"/>
</dbReference>
<dbReference type="InterPro" id="IPR050304">
    <property type="entry name" value="MT-severing_AAA_ATPase"/>
</dbReference>
<dbReference type="SUPFAM" id="SSF52540">
    <property type="entry name" value="P-loop containing nucleoside triphosphate hydrolases"/>
    <property type="match status" value="1"/>
</dbReference>
<evidence type="ECO:0000313" key="4">
    <source>
        <dbReference type="WBParaSite" id="GPUH_0001470901-mRNA-1"/>
    </source>
</evidence>
<sequence length="217" mass="23757">MSAHSACPTLNLSTLRAALADVENILFWEAKKTWPSLKVIREKVLPDLYHIVSLPETALLLTDENKEHLAVCINLLKATLQYCTPSPGKVVSNIVKTPSIDFSTSGRPSKAALITGKIVESADTIATHFITFFTCRQSGANDTCVNSAVGHSAKQALVQSVVDPILYPEWFALSGLIPWRCILLYGPPGTGKTRLSQAIAREANTRFYQVEKNFKGE</sequence>
<dbReference type="GO" id="GO:0016887">
    <property type="term" value="F:ATP hydrolysis activity"/>
    <property type="evidence" value="ECO:0007669"/>
    <property type="project" value="InterPro"/>
</dbReference>
<dbReference type="PANTHER" id="PTHR23074:SF72">
    <property type="entry name" value="VACUOLAR PROTEIN SORTING-ASSOCIATED PROTEIN 4B"/>
    <property type="match status" value="1"/>
</dbReference>
<dbReference type="GO" id="GO:0005524">
    <property type="term" value="F:ATP binding"/>
    <property type="evidence" value="ECO:0007669"/>
    <property type="project" value="InterPro"/>
</dbReference>
<evidence type="ECO:0000313" key="3">
    <source>
        <dbReference type="Proteomes" id="UP000271098"/>
    </source>
</evidence>
<dbReference type="InterPro" id="IPR027417">
    <property type="entry name" value="P-loop_NTPase"/>
</dbReference>
<reference evidence="2 3" key="2">
    <citation type="submission" date="2018-11" db="EMBL/GenBank/DDBJ databases">
        <authorList>
            <consortium name="Pathogen Informatics"/>
        </authorList>
    </citation>
    <scope>NUCLEOTIDE SEQUENCE [LARGE SCALE GENOMIC DNA]</scope>
</reference>
<dbReference type="GO" id="GO:0016197">
    <property type="term" value="P:endosomal transport"/>
    <property type="evidence" value="ECO:0007669"/>
    <property type="project" value="TreeGrafter"/>
</dbReference>
<keyword evidence="3" id="KW-1185">Reference proteome</keyword>
<evidence type="ECO:0000313" key="2">
    <source>
        <dbReference type="EMBL" id="VDN24614.1"/>
    </source>
</evidence>
<dbReference type="OrthoDB" id="5334845at2759"/>
<organism evidence="4">
    <name type="scientific">Gongylonema pulchrum</name>
    <dbReference type="NCBI Taxonomy" id="637853"/>
    <lineage>
        <taxon>Eukaryota</taxon>
        <taxon>Metazoa</taxon>
        <taxon>Ecdysozoa</taxon>
        <taxon>Nematoda</taxon>
        <taxon>Chromadorea</taxon>
        <taxon>Rhabditida</taxon>
        <taxon>Spirurina</taxon>
        <taxon>Spiruromorpha</taxon>
        <taxon>Spiruroidea</taxon>
        <taxon>Gongylonematidae</taxon>
        <taxon>Gongylonema</taxon>
    </lineage>
</organism>
<accession>A0A183E149</accession>
<protein>
    <submittedName>
        <fullName evidence="4">ATPase_AAA_core domain-containing protein</fullName>
    </submittedName>
</protein>
<dbReference type="Pfam" id="PF00004">
    <property type="entry name" value="AAA"/>
    <property type="match status" value="1"/>
</dbReference>
<reference evidence="4" key="1">
    <citation type="submission" date="2016-06" db="UniProtKB">
        <authorList>
            <consortium name="WormBaseParasite"/>
        </authorList>
    </citation>
    <scope>IDENTIFICATION</scope>
</reference>
<gene>
    <name evidence="2" type="ORF">GPUH_LOCUS14692</name>
</gene>
<dbReference type="EMBL" id="UYRT01081551">
    <property type="protein sequence ID" value="VDN24614.1"/>
    <property type="molecule type" value="Genomic_DNA"/>
</dbReference>
<evidence type="ECO:0000259" key="1">
    <source>
        <dbReference type="Pfam" id="PF00004"/>
    </source>
</evidence>
<proteinExistence type="predicted"/>
<feature type="domain" description="ATPase AAA-type core" evidence="1">
    <location>
        <begin position="182"/>
        <end position="210"/>
    </location>
</feature>
<dbReference type="Gene3D" id="3.40.50.300">
    <property type="entry name" value="P-loop containing nucleotide triphosphate hydrolases"/>
    <property type="match status" value="1"/>
</dbReference>
<dbReference type="InterPro" id="IPR003959">
    <property type="entry name" value="ATPase_AAA_core"/>
</dbReference>